<feature type="chain" id="PRO_5014967108" evidence="1">
    <location>
        <begin position="17"/>
        <end position="129"/>
    </location>
</feature>
<protein>
    <submittedName>
        <fullName evidence="2">Putative secreted protein</fullName>
    </submittedName>
</protein>
<dbReference type="EMBL" id="GGFL01013357">
    <property type="protein sequence ID" value="MBW77535.1"/>
    <property type="molecule type" value="Transcribed_RNA"/>
</dbReference>
<accession>A0A2M4DJ33</accession>
<keyword evidence="1" id="KW-0732">Signal</keyword>
<evidence type="ECO:0000313" key="2">
    <source>
        <dbReference type="EMBL" id="MBW77535.1"/>
    </source>
</evidence>
<dbReference type="AlphaFoldDB" id="A0A2M4DJ33"/>
<name>A0A2M4DJ33_ANODA</name>
<organism evidence="2">
    <name type="scientific">Anopheles darlingi</name>
    <name type="common">Mosquito</name>
    <dbReference type="NCBI Taxonomy" id="43151"/>
    <lineage>
        <taxon>Eukaryota</taxon>
        <taxon>Metazoa</taxon>
        <taxon>Ecdysozoa</taxon>
        <taxon>Arthropoda</taxon>
        <taxon>Hexapoda</taxon>
        <taxon>Insecta</taxon>
        <taxon>Pterygota</taxon>
        <taxon>Neoptera</taxon>
        <taxon>Endopterygota</taxon>
        <taxon>Diptera</taxon>
        <taxon>Nematocera</taxon>
        <taxon>Culicoidea</taxon>
        <taxon>Culicidae</taxon>
        <taxon>Anophelinae</taxon>
        <taxon>Anopheles</taxon>
    </lineage>
</organism>
<feature type="signal peptide" evidence="1">
    <location>
        <begin position="1"/>
        <end position="16"/>
    </location>
</feature>
<reference evidence="2" key="1">
    <citation type="submission" date="2018-01" db="EMBL/GenBank/DDBJ databases">
        <title>An insight into the sialome of Amazonian anophelines.</title>
        <authorList>
            <person name="Ribeiro J.M."/>
            <person name="Scarpassa V."/>
            <person name="Calvo E."/>
        </authorList>
    </citation>
    <scope>NUCLEOTIDE SEQUENCE</scope>
</reference>
<proteinExistence type="predicted"/>
<evidence type="ECO:0000256" key="1">
    <source>
        <dbReference type="SAM" id="SignalP"/>
    </source>
</evidence>
<sequence>MSWRSISTVLFSVVLASMKAPDIGGGEGVVVTAEMGRRRVASNTASATASFSVRLLRLATTVCWRPTGICAAHRSNSSFSLTDCCVSRRIALYSCDGFWSPSTISASTRCIRRCWLSLKCAVRISFANW</sequence>